<dbReference type="InterPro" id="IPR025737">
    <property type="entry name" value="FApF"/>
</dbReference>
<dbReference type="Proteomes" id="UP000460715">
    <property type="component" value="Unassembled WGS sequence"/>
</dbReference>
<comment type="caution">
    <text evidence="2">The sequence shown here is derived from an EMBL/GenBank/DDBJ whole genome shotgun (WGS) entry which is preliminary data.</text>
</comment>
<dbReference type="Pfam" id="PF13557">
    <property type="entry name" value="Phenol_MetA_deg"/>
    <property type="match status" value="1"/>
</dbReference>
<organism evidence="2 3">
    <name type="scientific">Teichococcus coralli</name>
    <dbReference type="NCBI Taxonomy" id="2545983"/>
    <lineage>
        <taxon>Bacteria</taxon>
        <taxon>Pseudomonadati</taxon>
        <taxon>Pseudomonadota</taxon>
        <taxon>Alphaproteobacteria</taxon>
        <taxon>Acetobacterales</taxon>
        <taxon>Roseomonadaceae</taxon>
        <taxon>Roseomonas</taxon>
    </lineage>
</organism>
<accession>A0A845BCV3</accession>
<protein>
    <submittedName>
        <fullName evidence="2">Phenol degradation protein meta</fullName>
    </submittedName>
</protein>
<dbReference type="AlphaFoldDB" id="A0A845BCV3"/>
<proteinExistence type="predicted"/>
<dbReference type="RefSeq" id="WP_202396975.1">
    <property type="nucleotide sequence ID" value="NZ_SNVJ01000005.1"/>
</dbReference>
<dbReference type="EMBL" id="SNVJ01000005">
    <property type="protein sequence ID" value="MXP63142.1"/>
    <property type="molecule type" value="Genomic_DNA"/>
</dbReference>
<evidence type="ECO:0000313" key="2">
    <source>
        <dbReference type="EMBL" id="MXP63142.1"/>
    </source>
</evidence>
<sequence>MSTAPAPFRNDPSRGWSPSAALLVALGGVVTSTASHADEGGVSFWAPGLYGSLAAVPGEAGWSWATVYNHTSVDGGGGRTFLRGGRFESGLSARVDGVFFGPTYTFETPFLGAQAALSLTGIAGRSEASVDATLTGPRGNTISGERSDARTAFGDLYPQFTLKWNQGVHNFLAYGTGGIPVGAYNPNRLANLGTGHAAIDGGGGYTYFDPKSELEFSAVLGFTYNFENPDTEYRNGIDMHLDWGASYFINERLHVGAVGYLYNQITGDSGEGARLGDFKSRVAGVGPQIGYMFRIGERINAYLNVKAYGEFAAQNRPEGWNAWVTLSFSLAQPGR</sequence>
<feature type="signal peptide" evidence="1">
    <location>
        <begin position="1"/>
        <end position="37"/>
    </location>
</feature>
<reference evidence="2 3" key="1">
    <citation type="submission" date="2019-03" db="EMBL/GenBank/DDBJ databases">
        <title>Roseomonas sp. a novel Roseomonas species isolated from Sea whip Gorgonian.</title>
        <authorList>
            <person name="Li F."/>
            <person name="Pan X."/>
            <person name="Huang S."/>
            <person name="Li Z."/>
            <person name="Meng B."/>
        </authorList>
    </citation>
    <scope>NUCLEOTIDE SEQUENCE [LARGE SCALE GENOMIC DNA]</scope>
    <source>
        <strain evidence="2 3">M0104</strain>
    </source>
</reference>
<gene>
    <name evidence="2" type="ORF">E0493_07210</name>
</gene>
<evidence type="ECO:0000256" key="1">
    <source>
        <dbReference type="SAM" id="SignalP"/>
    </source>
</evidence>
<name>A0A845BCV3_9PROT</name>
<feature type="chain" id="PRO_5032528408" evidence="1">
    <location>
        <begin position="38"/>
        <end position="335"/>
    </location>
</feature>
<keyword evidence="3" id="KW-1185">Reference proteome</keyword>
<keyword evidence="1" id="KW-0732">Signal</keyword>
<evidence type="ECO:0000313" key="3">
    <source>
        <dbReference type="Proteomes" id="UP000460715"/>
    </source>
</evidence>